<feature type="transmembrane region" description="Helical" evidence="1">
    <location>
        <begin position="26"/>
        <end position="46"/>
    </location>
</feature>
<reference evidence="2 3" key="1">
    <citation type="journal article" date="2015" name="Genome Announc.">
        <title>Expanding the biotechnology potential of lactobacilli through comparative genomics of 213 strains and associated genera.</title>
        <authorList>
            <person name="Sun Z."/>
            <person name="Harris H.M."/>
            <person name="McCann A."/>
            <person name="Guo C."/>
            <person name="Argimon S."/>
            <person name="Zhang W."/>
            <person name="Yang X."/>
            <person name="Jeffery I.B."/>
            <person name="Cooney J.C."/>
            <person name="Kagawa T.F."/>
            <person name="Liu W."/>
            <person name="Song Y."/>
            <person name="Salvetti E."/>
            <person name="Wrobel A."/>
            <person name="Rasinkangas P."/>
            <person name="Parkhill J."/>
            <person name="Rea M.C."/>
            <person name="O'Sullivan O."/>
            <person name="Ritari J."/>
            <person name="Douillard F.P."/>
            <person name="Paul Ross R."/>
            <person name="Yang R."/>
            <person name="Briner A.E."/>
            <person name="Felis G.E."/>
            <person name="de Vos W.M."/>
            <person name="Barrangou R."/>
            <person name="Klaenhammer T.R."/>
            <person name="Caufield P.W."/>
            <person name="Cui Y."/>
            <person name="Zhang H."/>
            <person name="O'Toole P.W."/>
        </authorList>
    </citation>
    <scope>NUCLEOTIDE SEQUENCE [LARGE SCALE GENOMIC DNA]</scope>
    <source>
        <strain evidence="2 3">DSM 20003</strain>
    </source>
</reference>
<dbReference type="InterPro" id="IPR032083">
    <property type="entry name" value="DUF4811"/>
</dbReference>
<dbReference type="OrthoDB" id="2249491at2"/>
<comment type="caution">
    <text evidence="2">The sequence shown here is derived from an EMBL/GenBank/DDBJ whole genome shotgun (WGS) entry which is preliminary data.</text>
</comment>
<evidence type="ECO:0000313" key="2">
    <source>
        <dbReference type="EMBL" id="KRK39864.1"/>
    </source>
</evidence>
<gene>
    <name evidence="2" type="ORF">FC07_GL002179</name>
</gene>
<dbReference type="RefSeq" id="WP_057904057.1">
    <property type="nucleotide sequence ID" value="NZ_AZDA01000033.1"/>
</dbReference>
<evidence type="ECO:0000256" key="1">
    <source>
        <dbReference type="SAM" id="Phobius"/>
    </source>
</evidence>
<evidence type="ECO:0008006" key="4">
    <source>
        <dbReference type="Google" id="ProtNLM"/>
    </source>
</evidence>
<dbReference type="Pfam" id="PF16069">
    <property type="entry name" value="DUF4811"/>
    <property type="match status" value="1"/>
</dbReference>
<dbReference type="STRING" id="1423726.FC07_GL002179"/>
<dbReference type="EMBL" id="AZDA01000033">
    <property type="protein sequence ID" value="KRK39864.1"/>
    <property type="molecule type" value="Genomic_DNA"/>
</dbReference>
<protein>
    <recommendedName>
        <fullName evidence="4">DUF4811 domain-containing protein</fullName>
    </recommendedName>
</protein>
<sequence length="248" mass="27891">MIVGILILTVILTIVGWTLPKSWLGRIITGSLGLLLTLGVVSLMTLNFTHHWGMHKVTTTTTHQIYTAGQTTSPANLLLTKVLGTEHNYYVMVYRDQAHQKKATAHFIPDTDQPVTAAKTTTAYHYGKFKQAQVVTKTTRWRWRSARDRWWLNLGDQSGELIKKRIVVQLPQQTWLALTTTQAKQVAAHQKTATTAITQAALKQKLTLGTQAYLKQHPKATARQVKTYQQQLLAILTIQGLRTVLRTS</sequence>
<proteinExistence type="predicted"/>
<evidence type="ECO:0000313" key="3">
    <source>
        <dbReference type="Proteomes" id="UP000051461"/>
    </source>
</evidence>
<accession>A0A0R1H0T1</accession>
<keyword evidence="1" id="KW-1133">Transmembrane helix</keyword>
<keyword evidence="1" id="KW-0812">Transmembrane</keyword>
<keyword evidence="1" id="KW-0472">Membrane</keyword>
<name>A0A0R1H0T1_9LACO</name>
<dbReference type="Proteomes" id="UP000051461">
    <property type="component" value="Unassembled WGS sequence"/>
</dbReference>
<organism evidence="2 3">
    <name type="scientific">Loigolactobacillus bifermentans DSM 20003</name>
    <dbReference type="NCBI Taxonomy" id="1423726"/>
    <lineage>
        <taxon>Bacteria</taxon>
        <taxon>Bacillati</taxon>
        <taxon>Bacillota</taxon>
        <taxon>Bacilli</taxon>
        <taxon>Lactobacillales</taxon>
        <taxon>Lactobacillaceae</taxon>
        <taxon>Loigolactobacillus</taxon>
    </lineage>
</organism>
<dbReference type="PATRIC" id="fig|1423726.3.peg.2264"/>
<dbReference type="AlphaFoldDB" id="A0A0R1H0T1"/>
<keyword evidence="3" id="KW-1185">Reference proteome</keyword>